<evidence type="ECO:0000259" key="1">
    <source>
        <dbReference type="Pfam" id="PF06283"/>
    </source>
</evidence>
<dbReference type="InterPro" id="IPR009381">
    <property type="entry name" value="Trehalose_catabolism_ThuA_prok"/>
</dbReference>
<dbReference type="Gene3D" id="3.40.50.880">
    <property type="match status" value="1"/>
</dbReference>
<dbReference type="InterPro" id="IPR029010">
    <property type="entry name" value="ThuA-like"/>
</dbReference>
<comment type="caution">
    <text evidence="2">The sequence shown here is derived from an EMBL/GenBank/DDBJ whole genome shotgun (WGS) entry which is preliminary data.</text>
</comment>
<dbReference type="Proteomes" id="UP001597052">
    <property type="component" value="Unassembled WGS sequence"/>
</dbReference>
<dbReference type="PIRSF" id="PIRSF030013">
    <property type="entry name" value="ThuA"/>
    <property type="match status" value="1"/>
</dbReference>
<evidence type="ECO:0000313" key="3">
    <source>
        <dbReference type="Proteomes" id="UP001597052"/>
    </source>
</evidence>
<sequence length="237" mass="27156">MVSVTVWNEFLEEQTNDEVASVYPDGIHEVLAAGLRDRGHDVRTATLDEPDHGLTEAVLDETDVLVWWEHRAHEDVDDEIVDRVCQRIYDGMGFVPLHSAHFSKPFKRLMGTPCSLTYRESRERERVWTVDPSHPITAGLDTSFVIPETEMYGEPFAVPEPDQLVFVSWFEGGEVFRSGCCYQRGNGRIFYFRPGHETYPVYHEPVVLDVIDNAVRWAVPRTDHTVSNENTSMESLE</sequence>
<dbReference type="EMBL" id="JBHUDM010000002">
    <property type="protein sequence ID" value="MFD1641937.1"/>
    <property type="molecule type" value="Genomic_DNA"/>
</dbReference>
<dbReference type="Pfam" id="PF06283">
    <property type="entry name" value="ThuA"/>
    <property type="match status" value="1"/>
</dbReference>
<proteinExistence type="predicted"/>
<accession>A0ABD6D986</accession>
<gene>
    <name evidence="2" type="ORF">ACFSBW_08625</name>
</gene>
<dbReference type="RefSeq" id="WP_256395686.1">
    <property type="nucleotide sequence ID" value="NZ_JANHDJ010000002.1"/>
</dbReference>
<dbReference type="AlphaFoldDB" id="A0ABD6D986"/>
<protein>
    <submittedName>
        <fullName evidence="2">ThuA domain-containing protein</fullName>
    </submittedName>
</protein>
<organism evidence="2 3">
    <name type="scientific">Halohasta litorea</name>
    <dbReference type="NCBI Taxonomy" id="869891"/>
    <lineage>
        <taxon>Archaea</taxon>
        <taxon>Methanobacteriati</taxon>
        <taxon>Methanobacteriota</taxon>
        <taxon>Stenosarchaea group</taxon>
        <taxon>Halobacteria</taxon>
        <taxon>Halobacteriales</taxon>
        <taxon>Haloferacaceae</taxon>
        <taxon>Halohasta</taxon>
    </lineage>
</organism>
<dbReference type="InterPro" id="IPR029062">
    <property type="entry name" value="Class_I_gatase-like"/>
</dbReference>
<feature type="domain" description="ThuA-like" evidence="1">
    <location>
        <begin position="23"/>
        <end position="218"/>
    </location>
</feature>
<reference evidence="2 3" key="1">
    <citation type="journal article" date="2019" name="Int. J. Syst. Evol. Microbiol.">
        <title>The Global Catalogue of Microorganisms (GCM) 10K type strain sequencing project: providing services to taxonomists for standard genome sequencing and annotation.</title>
        <authorList>
            <consortium name="The Broad Institute Genomics Platform"/>
            <consortium name="The Broad Institute Genome Sequencing Center for Infectious Disease"/>
            <person name="Wu L."/>
            <person name="Ma J."/>
        </authorList>
    </citation>
    <scope>NUCLEOTIDE SEQUENCE [LARGE SCALE GENOMIC DNA]</scope>
    <source>
        <strain evidence="2 3">CGMCC 1.10593</strain>
    </source>
</reference>
<name>A0ABD6D986_9EURY</name>
<dbReference type="SUPFAM" id="SSF52317">
    <property type="entry name" value="Class I glutamine amidotransferase-like"/>
    <property type="match status" value="1"/>
</dbReference>
<evidence type="ECO:0000313" key="2">
    <source>
        <dbReference type="EMBL" id="MFD1641937.1"/>
    </source>
</evidence>
<keyword evidence="3" id="KW-1185">Reference proteome</keyword>